<feature type="region of interest" description="Disordered" evidence="1">
    <location>
        <begin position="683"/>
        <end position="737"/>
    </location>
</feature>
<name>A0A7S9XGW4_9VIRU</name>
<accession>A0A7S9XGW4</accession>
<gene>
    <name evidence="2" type="ORF">NIOZUU157_00381</name>
</gene>
<protein>
    <recommendedName>
        <fullName evidence="3">Portal protein</fullName>
    </recommendedName>
</protein>
<dbReference type="Pfam" id="PF23899">
    <property type="entry name" value="SU10_portal"/>
    <property type="match status" value="1"/>
</dbReference>
<reference evidence="2" key="1">
    <citation type="submission" date="2020-08" db="EMBL/GenBank/DDBJ databases">
        <title>Bridging the membrane lipid divide: bacteria of the FCB group superphylum have the potential to synthesize archaeal ether lipids.</title>
        <authorList>
            <person name="Villanueva L."/>
            <person name="von Meijenfeldt F.A.B."/>
            <person name="Westbye A.B."/>
            <person name="Yadav S."/>
            <person name="Hopmans E.C."/>
            <person name="Dutilh B.E."/>
            <person name="Sinninghe Damste J.S."/>
        </authorList>
    </citation>
    <scope>NUCLEOTIDE SEQUENCE</scope>
    <source>
        <strain evidence="2">NIOZ-UU157</strain>
    </source>
</reference>
<dbReference type="EMBL" id="MW030563">
    <property type="protein sequence ID" value="QPI16482.1"/>
    <property type="molecule type" value="Genomic_DNA"/>
</dbReference>
<proteinExistence type="predicted"/>
<dbReference type="InterPro" id="IPR056909">
    <property type="entry name" value="SU10_portal"/>
</dbReference>
<evidence type="ECO:0000313" key="2">
    <source>
        <dbReference type="EMBL" id="QPI16482.1"/>
    </source>
</evidence>
<evidence type="ECO:0000256" key="1">
    <source>
        <dbReference type="SAM" id="MobiDB-lite"/>
    </source>
</evidence>
<feature type="compositionally biased region" description="Low complexity" evidence="1">
    <location>
        <begin position="710"/>
        <end position="731"/>
    </location>
</feature>
<organism evidence="2">
    <name type="scientific">Virus NIOZ-UU157</name>
    <dbReference type="NCBI Taxonomy" id="2763269"/>
    <lineage>
        <taxon>Viruses</taxon>
    </lineage>
</organism>
<sequence>MKKKIEKIDDDQLIQSIDRHMRNATGGNTNSSDVSKRRENAVYEMSLEAQGDLKPQGVSSIVSSDSAEIAEGYTALLTKLLLDNNKLALFTPYSNEIAAIKASQVASDVVNYCLFNSNPDGWSKLSTWIKSAVVFGNSALTWGWEEHYDYVVEEYEQIEEGALDQILADANVEIIGELQIGEDPIVNDDGTSYYAYIDVRLRRKIDKSGVKLSNIPPESFLIDRAATSVTDATFVGIVTEMTRSDIRRTWSDLDLDLNEIGEEATTRNSSFSYEAFARKDASGTQNWLTNSDSDEEEANMSITVIECWIRSDRDGDGIAELKHVIKAGDTILSEDDVAYVPVAVLNPIEIPHEFYGLSLLDMARPQTQATTAILRGFVENVYFGNYGRTLADPNVVDFQALQNPVPKQIIPTNGNPAAAVQQLQPEPMSSGTAGMLEFIGLQKEQSTGLSKTAMGLNDTLYVSGNSEQKMAGAQNAAQIRVEHIARRFVETGIKDLCRGVLREMKSNLKNPSMYKTDKGYASLTPQELQTMPGNMDLDIQANIGENSNFSVAEKLMQLTQLLPQMAQSDQSKAYINPLSSYNLALDIVKNMGMDPTRFLNDPNSQEFQQAQQEAQQKQQAKTQKLEQAEEASIQLELATKQANVSLIKAESDNKKIDNKRQLLSAHDDSSREWAELAVKAVKDGVTPPPHQPADFMSLYQDTEEREEQEAQQAQEQQMMQEQQMQQEQMQQGMPNVE</sequence>
<evidence type="ECO:0008006" key="3">
    <source>
        <dbReference type="Google" id="ProtNLM"/>
    </source>
</evidence>